<comment type="caution">
    <text evidence="1">The sequence shown here is derived from an EMBL/GenBank/DDBJ whole genome shotgun (WGS) entry which is preliminary data.</text>
</comment>
<organism evidence="1 2">
    <name type="scientific">Helicobacter pylori R038b</name>
    <dbReference type="NCBI Taxonomy" id="1145115"/>
    <lineage>
        <taxon>Bacteria</taxon>
        <taxon>Pseudomonadati</taxon>
        <taxon>Campylobacterota</taxon>
        <taxon>Epsilonproteobacteria</taxon>
        <taxon>Campylobacterales</taxon>
        <taxon>Helicobacteraceae</taxon>
        <taxon>Helicobacter</taxon>
    </lineage>
</organism>
<name>K2LSD5_HELPX</name>
<dbReference type="PATRIC" id="fig|1145115.3.peg.96"/>
<proteinExistence type="predicted"/>
<gene>
    <name evidence="1" type="ORF">OUM_0102</name>
</gene>
<dbReference type="AlphaFoldDB" id="K2LSD5"/>
<evidence type="ECO:0000313" key="2">
    <source>
        <dbReference type="Proteomes" id="UP000006766"/>
    </source>
</evidence>
<dbReference type="EMBL" id="AMOV01000001">
    <property type="protein sequence ID" value="EKE92880.1"/>
    <property type="molecule type" value="Genomic_DNA"/>
</dbReference>
<sequence length="58" mass="6958">MGETIGKTLLLRKFKKPFLQQIYNKPKIIKVKNPFFYHYPYSNNLISFKMTFIGLIFV</sequence>
<protein>
    <submittedName>
        <fullName evidence="1">Uncharacterized protein</fullName>
    </submittedName>
</protein>
<reference evidence="1 2" key="1">
    <citation type="journal article" date="2013" name="Pathog. Dis.">
        <title>Genome sequences of 65 Helicobacter pylori strains isolated from asymptomatic individuals and patients with gastric cancer, peptic ulcer disease, or gastritis.</title>
        <authorList>
            <person name="Blanchard T.G."/>
            <person name="Czinn S.J."/>
            <person name="Correa P."/>
            <person name="Nakazawa T."/>
            <person name="Keelan M."/>
            <person name="Morningstar L."/>
            <person name="Santana-Cruz I."/>
            <person name="Maroo A."/>
            <person name="McCracken C."/>
            <person name="Shefchek K."/>
            <person name="Daugherty S."/>
            <person name="Song Y."/>
            <person name="Fraser C.M."/>
            <person name="Fricke W.F."/>
        </authorList>
    </citation>
    <scope>NUCLEOTIDE SEQUENCE [LARGE SCALE GENOMIC DNA]</scope>
    <source>
        <strain evidence="1 2">R038b</strain>
    </source>
</reference>
<accession>K2LSD5</accession>
<evidence type="ECO:0000313" key="1">
    <source>
        <dbReference type="EMBL" id="EKE92880.1"/>
    </source>
</evidence>
<dbReference type="Proteomes" id="UP000006766">
    <property type="component" value="Unassembled WGS sequence"/>
</dbReference>